<dbReference type="EMBL" id="JANHOH010000002">
    <property type="protein sequence ID" value="MCQ6959195.1"/>
    <property type="molecule type" value="Genomic_DNA"/>
</dbReference>
<dbReference type="Pfam" id="PF00582">
    <property type="entry name" value="Usp"/>
    <property type="match status" value="2"/>
</dbReference>
<dbReference type="SUPFAM" id="SSF52402">
    <property type="entry name" value="Adenine nucleotide alpha hydrolases-like"/>
    <property type="match status" value="2"/>
</dbReference>
<dbReference type="PANTHER" id="PTHR46268">
    <property type="entry name" value="STRESS RESPONSE PROTEIN NHAX"/>
    <property type="match status" value="1"/>
</dbReference>
<dbReference type="PRINTS" id="PR01438">
    <property type="entry name" value="UNVRSLSTRESS"/>
</dbReference>
<dbReference type="PANTHER" id="PTHR46268:SF6">
    <property type="entry name" value="UNIVERSAL STRESS PROTEIN UP12"/>
    <property type="match status" value="1"/>
</dbReference>
<comment type="caution">
    <text evidence="3">The sequence shown here is derived from an EMBL/GenBank/DDBJ whole genome shotgun (WGS) entry which is preliminary data.</text>
</comment>
<name>A0ABT1T450_9SPHI</name>
<accession>A0ABT1T450</accession>
<organism evidence="3 4">
    <name type="scientific">Mucilaginibacter aquariorum</name>
    <dbReference type="NCBI Taxonomy" id="2967225"/>
    <lineage>
        <taxon>Bacteria</taxon>
        <taxon>Pseudomonadati</taxon>
        <taxon>Bacteroidota</taxon>
        <taxon>Sphingobacteriia</taxon>
        <taxon>Sphingobacteriales</taxon>
        <taxon>Sphingobacteriaceae</taxon>
        <taxon>Mucilaginibacter</taxon>
    </lineage>
</organism>
<dbReference type="CDD" id="cd00293">
    <property type="entry name" value="USP-like"/>
    <property type="match status" value="2"/>
</dbReference>
<evidence type="ECO:0000313" key="3">
    <source>
        <dbReference type="EMBL" id="MCQ6959195.1"/>
    </source>
</evidence>
<proteinExistence type="inferred from homology"/>
<comment type="similarity">
    <text evidence="1">Belongs to the universal stress protein A family.</text>
</comment>
<evidence type="ECO:0000256" key="1">
    <source>
        <dbReference type="ARBA" id="ARBA00008791"/>
    </source>
</evidence>
<protein>
    <submittedName>
        <fullName evidence="3">Universal stress protein</fullName>
    </submittedName>
</protein>
<dbReference type="InterPro" id="IPR006015">
    <property type="entry name" value="Universal_stress_UspA"/>
</dbReference>
<keyword evidence="4" id="KW-1185">Reference proteome</keyword>
<evidence type="ECO:0000259" key="2">
    <source>
        <dbReference type="Pfam" id="PF00582"/>
    </source>
</evidence>
<evidence type="ECO:0000313" key="4">
    <source>
        <dbReference type="Proteomes" id="UP001204376"/>
    </source>
</evidence>
<gene>
    <name evidence="3" type="ORF">NPE20_14555</name>
</gene>
<dbReference type="Gene3D" id="3.40.50.620">
    <property type="entry name" value="HUPs"/>
    <property type="match status" value="2"/>
</dbReference>
<dbReference type="Proteomes" id="UP001204376">
    <property type="component" value="Unassembled WGS sequence"/>
</dbReference>
<dbReference type="InterPro" id="IPR014729">
    <property type="entry name" value="Rossmann-like_a/b/a_fold"/>
</dbReference>
<dbReference type="InterPro" id="IPR006016">
    <property type="entry name" value="UspA"/>
</dbReference>
<sequence>MKTILVPTDFSPAAFNAAKYALHLAGKVKAGIKLCTALKVPAESVLAAQVAWPLEDFDSLKKNAEKEFEILTKQLLKGLKGAPGQPQITKNIGVGELTDYVRNMVAEHRISLVVMGMSGAGALSRFFLGSNSKEMIARADFPLMLVPENVKYVPIKKIAFATDLSPGDIDIIHALSGWARVYNAEILISHVTDYDDEYIGDRTKIDNFLNDVSGKVDYPNIYYRDIESRSVNRGLTWLAEEGQSDLLVMVHRGKTFLNDLFNPSHTQRLAKDINLPLLVFPSHYDQAFL</sequence>
<dbReference type="RefSeq" id="WP_256539382.1">
    <property type="nucleotide sequence ID" value="NZ_JANHOH010000002.1"/>
</dbReference>
<feature type="domain" description="UspA" evidence="2">
    <location>
        <begin position="1"/>
        <end position="147"/>
    </location>
</feature>
<reference evidence="3 4" key="1">
    <citation type="submission" date="2022-07" db="EMBL/GenBank/DDBJ databases">
        <title>Mucilaginibacter sp. JC4.</title>
        <authorList>
            <person name="Le V."/>
            <person name="Ko S.-R."/>
            <person name="Ahn C.-Y."/>
            <person name="Oh H.-M."/>
        </authorList>
    </citation>
    <scope>NUCLEOTIDE SEQUENCE [LARGE SCALE GENOMIC DNA]</scope>
    <source>
        <strain evidence="3 4">JC4</strain>
    </source>
</reference>
<feature type="domain" description="UspA" evidence="2">
    <location>
        <begin position="157"/>
        <end position="281"/>
    </location>
</feature>